<dbReference type="STRING" id="6210.W6UJE7"/>
<keyword evidence="2" id="KW-0479">Metal-binding</keyword>
<dbReference type="EMBL" id="APAU02000022">
    <property type="protein sequence ID" value="EUB61266.1"/>
    <property type="molecule type" value="Genomic_DNA"/>
</dbReference>
<comment type="caution">
    <text evidence="4">The sequence shown here is derived from an EMBL/GenBank/DDBJ whole genome shotgun (WGS) entry which is preliminary data.</text>
</comment>
<feature type="modified residue" description="2',4',5'-topaquinone" evidence="1">
    <location>
        <position position="502"/>
    </location>
</feature>
<comment type="similarity">
    <text evidence="2">Belongs to the copper/topaquinone oxidase family.</text>
</comment>
<evidence type="ECO:0000313" key="5">
    <source>
        <dbReference type="Proteomes" id="UP000019149"/>
    </source>
</evidence>
<dbReference type="AlphaFoldDB" id="W6UJE7"/>
<feature type="domain" description="Copper amine oxidase catalytic" evidence="3">
    <location>
        <begin position="338"/>
        <end position="735"/>
    </location>
</feature>
<comment type="PTM">
    <text evidence="1 2">Topaquinone (TPQ) is generated by copper-dependent autoxidation of a specific tyrosyl residue.</text>
</comment>
<dbReference type="InterPro" id="IPR036460">
    <property type="entry name" value="Cu_amine_oxidase_C_sf"/>
</dbReference>
<dbReference type="SUPFAM" id="SSF49998">
    <property type="entry name" value="Amine oxidase catalytic domain"/>
    <property type="match status" value="1"/>
</dbReference>
<reference evidence="4 5" key="1">
    <citation type="journal article" date="2013" name="Nat. Genet.">
        <title>The genome of the hydatid tapeworm Echinococcus granulosus.</title>
        <authorList>
            <person name="Zheng H."/>
            <person name="Zhang W."/>
            <person name="Zhang L."/>
            <person name="Zhang Z."/>
            <person name="Li J."/>
            <person name="Lu G."/>
            <person name="Zhu Y."/>
            <person name="Wang Y."/>
            <person name="Huang Y."/>
            <person name="Liu J."/>
            <person name="Kang H."/>
            <person name="Chen J."/>
            <person name="Wang L."/>
            <person name="Chen A."/>
            <person name="Yu S."/>
            <person name="Gao Z."/>
            <person name="Jin L."/>
            <person name="Gu W."/>
            <person name="Wang Z."/>
            <person name="Zhao L."/>
            <person name="Shi B."/>
            <person name="Wen H."/>
            <person name="Lin R."/>
            <person name="Jones M.K."/>
            <person name="Brejova B."/>
            <person name="Vinar T."/>
            <person name="Zhao G."/>
            <person name="McManus D.P."/>
            <person name="Chen Z."/>
            <person name="Zhou Y."/>
            <person name="Wang S."/>
        </authorList>
    </citation>
    <scope>NUCLEOTIDE SEQUENCE [LARGE SCALE GENOMIC DNA]</scope>
</reference>
<protein>
    <recommendedName>
        <fullName evidence="2">Amine oxidase</fullName>
        <ecNumber evidence="2">1.4.3.-</ecNumber>
    </recommendedName>
</protein>
<evidence type="ECO:0000256" key="2">
    <source>
        <dbReference type="RuleBase" id="RU000672"/>
    </source>
</evidence>
<dbReference type="OMA" id="GFHIHDF"/>
<dbReference type="Pfam" id="PF01179">
    <property type="entry name" value="Cu_amine_oxid"/>
    <property type="match status" value="1"/>
</dbReference>
<dbReference type="PANTHER" id="PTHR10638:SF20">
    <property type="entry name" value="AMINE OXIDASE"/>
    <property type="match status" value="1"/>
</dbReference>
<dbReference type="GO" id="GO:0009308">
    <property type="term" value="P:amine metabolic process"/>
    <property type="evidence" value="ECO:0007669"/>
    <property type="project" value="UniProtKB-UniRule"/>
</dbReference>
<dbReference type="KEGG" id="egl:EGR_03941"/>
<evidence type="ECO:0000256" key="1">
    <source>
        <dbReference type="PIRSR" id="PIRSR600269-51"/>
    </source>
</evidence>
<dbReference type="PANTHER" id="PTHR10638">
    <property type="entry name" value="COPPER AMINE OXIDASE"/>
    <property type="match status" value="1"/>
</dbReference>
<dbReference type="EC" id="1.4.3.-" evidence="2"/>
<evidence type="ECO:0000313" key="4">
    <source>
        <dbReference type="EMBL" id="EUB61266.1"/>
    </source>
</evidence>
<dbReference type="InterPro" id="IPR000269">
    <property type="entry name" value="Cu_amine_oxidase"/>
</dbReference>
<keyword evidence="2" id="KW-0186">Copper</keyword>
<dbReference type="GO" id="GO:0008131">
    <property type="term" value="F:primary methylamine oxidase activity"/>
    <property type="evidence" value="ECO:0007669"/>
    <property type="project" value="InterPro"/>
</dbReference>
<dbReference type="GO" id="GO:0048038">
    <property type="term" value="F:quinone binding"/>
    <property type="evidence" value="ECO:0007669"/>
    <property type="project" value="InterPro"/>
</dbReference>
<keyword evidence="2" id="KW-0560">Oxidoreductase</keyword>
<organism evidence="4 5">
    <name type="scientific">Echinococcus granulosus</name>
    <name type="common">Hydatid tapeworm</name>
    <dbReference type="NCBI Taxonomy" id="6210"/>
    <lineage>
        <taxon>Eukaryota</taxon>
        <taxon>Metazoa</taxon>
        <taxon>Spiralia</taxon>
        <taxon>Lophotrochozoa</taxon>
        <taxon>Platyhelminthes</taxon>
        <taxon>Cestoda</taxon>
        <taxon>Eucestoda</taxon>
        <taxon>Cyclophyllidea</taxon>
        <taxon>Taeniidae</taxon>
        <taxon>Echinococcus</taxon>
        <taxon>Echinococcus granulosus group</taxon>
    </lineage>
</organism>
<name>W6UJE7_ECHGR</name>
<dbReference type="CTD" id="36339656"/>
<dbReference type="GeneID" id="36339656"/>
<keyword evidence="1 2" id="KW-0801">TPQ</keyword>
<sequence length="776" mass="87160">MRKMSSQGISLKAVFGPGQENTSPDFNHVFTLLAIASIICNCLAYLHLPERGPFDELSFDEVHNAFKNLAIFLRKKYTDGYFFLPLDANSTSVPMHARTRALHVALEVPSKHKREGRHFTRLARIALYTPGSEYVHEYLVGTTQTNVTITESRRVPALKRPVDEIEMRALDHFLSQTCTGEFGQFLSLYYGATFMYVEDGQFALPACVQSTERQAGQHAAPSSFHSCLFSMFASPRVTLQRPNRRVSVFRLNRFVPPYNQHPIDVHIEIDHTETEQSFWSVSGLSIQGHRFQSINEFLSVKPRWSSLFVRKVNFTSPFMDSHTRLISGLCPRAQASSTKSFQGKIVDKHISYGPWEFDVAVRHETGIRFYNVYFNRQLMMHEAGLDETVTIYGGETPFMRALTSLESMFGVGSLTSELSPGIDCPVDAVFLAVPIIPSPSVGVRTVHNGICIYASSANVHEGPLRRYFRSHGENQMHPDSGYATGVVKKSLYVVTQAAIFNYHYAFVNIFSPSGSYASYVVPSGYIHVDVPASTDHLFGYVSSKLDLRFTIHTHHFLFFVDALGANNSVEQTRVYAEGQNGKLDRMNMKVMKVRTEREGRFQQSDPTTHLALCLTGATSGANSQCLQITNTAPVPSMVSRNSSRSFAWIRQSLWFTKYKENELRASSIYNGVDLTDPVVDFATFSTYETLDEDVVMWINIGFIHIPVNEDIPHTPSKGSQLGLILSPQNFFPQNPDGPTSTGYVFTIDRKEWINGYVESPHPDCKLANASIVNLPD</sequence>
<evidence type="ECO:0000259" key="3">
    <source>
        <dbReference type="Pfam" id="PF01179"/>
    </source>
</evidence>
<gene>
    <name evidence="4" type="ORF">EGR_03941</name>
</gene>
<comment type="cofactor">
    <cofactor evidence="2">
        <name>Cu cation</name>
        <dbReference type="ChEBI" id="CHEBI:23378"/>
    </cofactor>
    <text evidence="2">Contains 1 topaquinone per subunit.</text>
</comment>
<dbReference type="GO" id="GO:0005886">
    <property type="term" value="C:plasma membrane"/>
    <property type="evidence" value="ECO:0007669"/>
    <property type="project" value="TreeGrafter"/>
</dbReference>
<dbReference type="GO" id="GO:0005507">
    <property type="term" value="F:copper ion binding"/>
    <property type="evidence" value="ECO:0007669"/>
    <property type="project" value="InterPro"/>
</dbReference>
<dbReference type="OrthoDB" id="5379943at2759"/>
<dbReference type="InterPro" id="IPR015798">
    <property type="entry name" value="Cu_amine_oxidase_C"/>
</dbReference>
<dbReference type="Gene3D" id="2.70.98.20">
    <property type="entry name" value="Copper amine oxidase, catalytic domain"/>
    <property type="match status" value="1"/>
</dbReference>
<dbReference type="Proteomes" id="UP000019149">
    <property type="component" value="Unassembled WGS sequence"/>
</dbReference>
<dbReference type="Gene3D" id="3.10.450.40">
    <property type="match status" value="1"/>
</dbReference>
<dbReference type="PRINTS" id="PR00766">
    <property type="entry name" value="CUDAOXIDASE"/>
</dbReference>
<keyword evidence="5" id="KW-1185">Reference proteome</keyword>
<dbReference type="RefSeq" id="XP_024352462.1">
    <property type="nucleotide sequence ID" value="XM_024493190.1"/>
</dbReference>
<accession>W6UJE7</accession>
<proteinExistence type="inferred from homology"/>